<keyword evidence="3" id="KW-1185">Reference proteome</keyword>
<dbReference type="EMBL" id="BDIP01000264">
    <property type="protein sequence ID" value="GIQ80899.1"/>
    <property type="molecule type" value="Genomic_DNA"/>
</dbReference>
<comment type="caution">
    <text evidence="2">The sequence shown here is derived from an EMBL/GenBank/DDBJ whole genome shotgun (WGS) entry which is preliminary data.</text>
</comment>
<proteinExistence type="predicted"/>
<protein>
    <submittedName>
        <fullName evidence="2">Uncharacterized protein</fullName>
    </submittedName>
</protein>
<gene>
    <name evidence="2" type="ORF">KIPB_001776</name>
</gene>
<feature type="region of interest" description="Disordered" evidence="1">
    <location>
        <begin position="327"/>
        <end position="442"/>
    </location>
</feature>
<feature type="compositionally biased region" description="Basic and acidic residues" evidence="1">
    <location>
        <begin position="355"/>
        <end position="385"/>
    </location>
</feature>
<evidence type="ECO:0000313" key="2">
    <source>
        <dbReference type="EMBL" id="GIQ80899.1"/>
    </source>
</evidence>
<dbReference type="InterPro" id="IPR015915">
    <property type="entry name" value="Kelch-typ_b-propeller"/>
</dbReference>
<dbReference type="Gene3D" id="2.120.10.80">
    <property type="entry name" value="Kelch-type beta propeller"/>
    <property type="match status" value="1"/>
</dbReference>
<dbReference type="SUPFAM" id="SSF117281">
    <property type="entry name" value="Kelch motif"/>
    <property type="match status" value="1"/>
</dbReference>
<reference evidence="2 3" key="1">
    <citation type="journal article" date="2018" name="PLoS ONE">
        <title>The draft genome of Kipferlia bialata reveals reductive genome evolution in fornicate parasites.</title>
        <authorList>
            <person name="Tanifuji G."/>
            <person name="Takabayashi S."/>
            <person name="Kume K."/>
            <person name="Takagi M."/>
            <person name="Nakayama T."/>
            <person name="Kamikawa R."/>
            <person name="Inagaki Y."/>
            <person name="Hashimoto T."/>
        </authorList>
    </citation>
    <scope>NUCLEOTIDE SEQUENCE [LARGE SCALE GENOMIC DNA]</scope>
    <source>
        <strain evidence="2">NY0173</strain>
    </source>
</reference>
<evidence type="ECO:0000313" key="3">
    <source>
        <dbReference type="Proteomes" id="UP000265618"/>
    </source>
</evidence>
<dbReference type="Proteomes" id="UP000265618">
    <property type="component" value="Unassembled WGS sequence"/>
</dbReference>
<sequence length="442" mass="49151">MVQKPAKPGILVALDVGTTYSGLSICLDTEGGYGEVTRVKFSEKGGTLHLAQKEIKMKLPLGADDDTPLCKIGRRLCVLYSDEYVMHNLAMRRSQTLPIVNPLTEFWADIEPIPHPTDPNKVIQFGKPGSNTTSKTGKKAENVESVLEFDMQTGEVTQRQSIPTSLLKKLRKGYGDDRRWNTDPFTEYAVVGDVLHIIQTSQFWEISFHWAYNLVKSDFYAMGPIPCEVYNPAVICFGPNLYLIGGKYHESTVHVYNTETAKWACLATDSPFALDACVGVDMGNGNALVLGTAPVAQSSDSEGSENDTVDDKEILCYRVCVETSGDKAQGEEGLLPSKDSASLLESQPARMETPIQKKEREKREVEAEWEKFMEREREREAEARGESTNLLAEDSEAETHKGGAREREAEDSWMSSPDSPPIPTRRKREAEAPEDSQMSQEI</sequence>
<name>A0A9K3CSH9_9EUKA</name>
<evidence type="ECO:0000256" key="1">
    <source>
        <dbReference type="SAM" id="MobiDB-lite"/>
    </source>
</evidence>
<dbReference type="AlphaFoldDB" id="A0A9K3CSH9"/>
<accession>A0A9K3CSH9</accession>
<feature type="region of interest" description="Disordered" evidence="1">
    <location>
        <begin position="119"/>
        <end position="139"/>
    </location>
</feature>
<organism evidence="2 3">
    <name type="scientific">Kipferlia bialata</name>
    <dbReference type="NCBI Taxonomy" id="797122"/>
    <lineage>
        <taxon>Eukaryota</taxon>
        <taxon>Metamonada</taxon>
        <taxon>Carpediemonas-like organisms</taxon>
        <taxon>Kipferlia</taxon>
    </lineage>
</organism>
<feature type="compositionally biased region" description="Basic and acidic residues" evidence="1">
    <location>
        <begin position="397"/>
        <end position="410"/>
    </location>
</feature>